<evidence type="ECO:0000313" key="1">
    <source>
        <dbReference type="EMBL" id="GIZ02185.1"/>
    </source>
</evidence>
<protein>
    <submittedName>
        <fullName evidence="1">Uncharacterized protein</fullName>
    </submittedName>
</protein>
<gene>
    <name evidence="1" type="ORF">CEXT_312381</name>
</gene>
<sequence length="87" mass="10104">MFVGMCREYFGNRALIFQTFGQLVFEYLSECTLEPVFQYFISAHYSLNHRTFCPEFSLGCYALSDSIEEVLCLLQMLGQPTSEYLSK</sequence>
<accession>A0AAV4Y7K9</accession>
<comment type="caution">
    <text evidence="1">The sequence shown here is derived from an EMBL/GenBank/DDBJ whole genome shotgun (WGS) entry which is preliminary data.</text>
</comment>
<reference evidence="1 2" key="1">
    <citation type="submission" date="2021-06" db="EMBL/GenBank/DDBJ databases">
        <title>Caerostris extrusa draft genome.</title>
        <authorList>
            <person name="Kono N."/>
            <person name="Arakawa K."/>
        </authorList>
    </citation>
    <scope>NUCLEOTIDE SEQUENCE [LARGE SCALE GENOMIC DNA]</scope>
</reference>
<dbReference type="EMBL" id="BPLR01018768">
    <property type="protein sequence ID" value="GIZ02185.1"/>
    <property type="molecule type" value="Genomic_DNA"/>
</dbReference>
<dbReference type="Proteomes" id="UP001054945">
    <property type="component" value="Unassembled WGS sequence"/>
</dbReference>
<organism evidence="1 2">
    <name type="scientific">Caerostris extrusa</name>
    <name type="common">Bark spider</name>
    <name type="synonym">Caerostris bankana</name>
    <dbReference type="NCBI Taxonomy" id="172846"/>
    <lineage>
        <taxon>Eukaryota</taxon>
        <taxon>Metazoa</taxon>
        <taxon>Ecdysozoa</taxon>
        <taxon>Arthropoda</taxon>
        <taxon>Chelicerata</taxon>
        <taxon>Arachnida</taxon>
        <taxon>Araneae</taxon>
        <taxon>Araneomorphae</taxon>
        <taxon>Entelegynae</taxon>
        <taxon>Araneoidea</taxon>
        <taxon>Araneidae</taxon>
        <taxon>Caerostris</taxon>
    </lineage>
</organism>
<name>A0AAV4Y7K9_CAEEX</name>
<keyword evidence="2" id="KW-1185">Reference proteome</keyword>
<evidence type="ECO:0000313" key="2">
    <source>
        <dbReference type="Proteomes" id="UP001054945"/>
    </source>
</evidence>
<proteinExistence type="predicted"/>
<dbReference type="AlphaFoldDB" id="A0AAV4Y7K9"/>